<name>A0A857N5I3_9BACT</name>
<dbReference type="Gene3D" id="3.90.550.10">
    <property type="entry name" value="Spore Coat Polysaccharide Biosynthesis Protein SpsA, Chain A"/>
    <property type="match status" value="1"/>
</dbReference>
<keyword evidence="3" id="KW-0808">Transferase</keyword>
<keyword evidence="4" id="KW-1185">Reference proteome</keyword>
<keyword evidence="1" id="KW-0472">Membrane</keyword>
<evidence type="ECO:0000256" key="1">
    <source>
        <dbReference type="SAM" id="Phobius"/>
    </source>
</evidence>
<dbReference type="SUPFAM" id="SSF53448">
    <property type="entry name" value="Nucleotide-diphospho-sugar transferases"/>
    <property type="match status" value="1"/>
</dbReference>
<dbReference type="InterPro" id="IPR001173">
    <property type="entry name" value="Glyco_trans_2-like"/>
</dbReference>
<proteinExistence type="predicted"/>
<dbReference type="PANTHER" id="PTHR43630">
    <property type="entry name" value="POLY-BETA-1,6-N-ACETYL-D-GLUCOSAMINE SYNTHASE"/>
    <property type="match status" value="1"/>
</dbReference>
<dbReference type="EMBL" id="CP047901">
    <property type="protein sequence ID" value="QHO63515.1"/>
    <property type="molecule type" value="Genomic_DNA"/>
</dbReference>
<gene>
    <name evidence="3" type="ORF">MICH65_0534</name>
</gene>
<dbReference type="Proteomes" id="UP000463983">
    <property type="component" value="Chromosome"/>
</dbReference>
<accession>A0A857N5I3</accession>
<dbReference type="KEGG" id="caqa:MICH65_0534"/>
<dbReference type="RefSeq" id="WP_161931894.1">
    <property type="nucleotide sequence ID" value="NZ_CP047901.1"/>
</dbReference>
<dbReference type="GO" id="GO:0016740">
    <property type="term" value="F:transferase activity"/>
    <property type="evidence" value="ECO:0007669"/>
    <property type="project" value="UniProtKB-KW"/>
</dbReference>
<dbReference type="PANTHER" id="PTHR43630:SF2">
    <property type="entry name" value="GLYCOSYLTRANSFERASE"/>
    <property type="match status" value="1"/>
</dbReference>
<reference evidence="4" key="1">
    <citation type="journal article" date="2020" name="Microorganisms">
        <title>Complete Genome of a Member of a New Bacterial Lineage in the Microgenomates Group Reveals an Unusual Nucleotide Composition Disparity Between Two Strands of DNA and Limited Metabolic Potential.</title>
        <authorList>
            <person name="Kadnikov V.V."/>
            <person name="Mardanov A.V."/>
            <person name="Beletsky A.V."/>
            <person name="Karnachuk O.V."/>
            <person name="Ravin N.V."/>
        </authorList>
    </citation>
    <scope>NUCLEOTIDE SEQUENCE [LARGE SCALE GENOMIC DNA]</scope>
</reference>
<organism evidence="3 4">
    <name type="scientific">Candidatus Chazhemtobacterium aquaticus</name>
    <dbReference type="NCBI Taxonomy" id="2715735"/>
    <lineage>
        <taxon>Bacteria</taxon>
        <taxon>Candidatus Chazhemtobacteraceae</taxon>
        <taxon>Candidatus Chazhemtobacterium</taxon>
    </lineage>
</organism>
<evidence type="ECO:0000259" key="2">
    <source>
        <dbReference type="Pfam" id="PF00535"/>
    </source>
</evidence>
<keyword evidence="1" id="KW-0812">Transmembrane</keyword>
<dbReference type="Pfam" id="PF00535">
    <property type="entry name" value="Glycos_transf_2"/>
    <property type="match status" value="1"/>
</dbReference>
<dbReference type="InterPro" id="IPR029044">
    <property type="entry name" value="Nucleotide-diphossugar_trans"/>
</dbReference>
<feature type="transmembrane region" description="Helical" evidence="1">
    <location>
        <begin position="213"/>
        <end position="234"/>
    </location>
</feature>
<dbReference type="AlphaFoldDB" id="A0A857N5I3"/>
<evidence type="ECO:0000313" key="4">
    <source>
        <dbReference type="Proteomes" id="UP000463983"/>
    </source>
</evidence>
<feature type="domain" description="Glycosyltransferase 2-like" evidence="2">
    <location>
        <begin position="4"/>
        <end position="110"/>
    </location>
</feature>
<protein>
    <submittedName>
        <fullName evidence="3">Beta 1,4 glucosyltransferase</fullName>
    </submittedName>
</protein>
<keyword evidence="1" id="KW-1133">Transmembrane helix</keyword>
<dbReference type="CDD" id="cd02511">
    <property type="entry name" value="Beta4Glucosyltransferase"/>
    <property type="match status" value="1"/>
</dbReference>
<evidence type="ECO:0000313" key="3">
    <source>
        <dbReference type="EMBL" id="QHO63515.1"/>
    </source>
</evidence>
<sequence length="244" mass="27930">MKLTVVIPALNEQQDLPRTLDSLKFADEVLVIDSGSTDQTVSLAKKAGARVLHHSFKNFADTRNFADSQAKNDFILSIEADVVVPKQLAQEIASLPDTPAAYRIGRVNIIFGKPILHTDWGPKDDNHIRLYHRSLGSWGGQVHELFATNSRPHHLRHHLLHYNYNHVSEFIDKINTYSDLEVKKRLARHQSFSYLNLFLEPTKDFIKRYFYKLGFLDGLHGFFLSLLQAIYYLTVNIKLKSAST</sequence>